<sequence length="173" mass="20141">MAASSTRSRSKSRVGRSKADSSAEVENSAAESTPSTPTRQRMYISRAEKHQISEHGTRVTYQRARVPRKKKVEPQSDGNDGLDILCVIVQIALVAVLDGFIYFNKLTMDVLYAYYAFYLVFFYLISLHPQRRRIFRVVAYYSILVAAFSAPVIWWHFYYYHRHSKLLKIMDRM</sequence>
<keyword evidence="2" id="KW-0472">Membrane</keyword>
<evidence type="ECO:0000256" key="2">
    <source>
        <dbReference type="SAM" id="Phobius"/>
    </source>
</evidence>
<comment type="caution">
    <text evidence="3">The sequence shown here is derived from an EMBL/GenBank/DDBJ whole genome shotgun (WGS) entry which is preliminary data.</text>
</comment>
<name>A0AAD6NPH3_DREDA</name>
<feature type="transmembrane region" description="Helical" evidence="2">
    <location>
        <begin position="110"/>
        <end position="126"/>
    </location>
</feature>
<feature type="compositionally biased region" description="Low complexity" evidence="1">
    <location>
        <begin position="20"/>
        <end position="32"/>
    </location>
</feature>
<keyword evidence="4" id="KW-1185">Reference proteome</keyword>
<protein>
    <submittedName>
        <fullName evidence="3">Uncharacterized protein</fullName>
    </submittedName>
</protein>
<dbReference type="AlphaFoldDB" id="A0AAD6NPH3"/>
<keyword evidence="2" id="KW-0812">Transmembrane</keyword>
<gene>
    <name evidence="3" type="ORF">Dda_1091</name>
</gene>
<reference evidence="3" key="1">
    <citation type="submission" date="2023-01" db="EMBL/GenBank/DDBJ databases">
        <title>The chitinases involved in constricting ring structure development in the nematode-trapping fungus Drechslerella dactyloides.</title>
        <authorList>
            <person name="Wang R."/>
            <person name="Zhang L."/>
            <person name="Tang P."/>
            <person name="Li S."/>
            <person name="Liang L."/>
        </authorList>
    </citation>
    <scope>NUCLEOTIDE SEQUENCE</scope>
    <source>
        <strain evidence="3">YMF1.00031</strain>
    </source>
</reference>
<evidence type="ECO:0000256" key="1">
    <source>
        <dbReference type="SAM" id="MobiDB-lite"/>
    </source>
</evidence>
<feature type="region of interest" description="Disordered" evidence="1">
    <location>
        <begin position="1"/>
        <end position="57"/>
    </location>
</feature>
<accession>A0AAD6NPH3</accession>
<feature type="transmembrane region" description="Helical" evidence="2">
    <location>
        <begin position="138"/>
        <end position="157"/>
    </location>
</feature>
<feature type="transmembrane region" description="Helical" evidence="2">
    <location>
        <begin position="84"/>
        <end position="104"/>
    </location>
</feature>
<dbReference type="EMBL" id="JAQGDS010000001">
    <property type="protein sequence ID" value="KAJ6264938.1"/>
    <property type="molecule type" value="Genomic_DNA"/>
</dbReference>
<evidence type="ECO:0000313" key="3">
    <source>
        <dbReference type="EMBL" id="KAJ6264938.1"/>
    </source>
</evidence>
<keyword evidence="2" id="KW-1133">Transmembrane helix</keyword>
<feature type="compositionally biased region" description="Basic and acidic residues" evidence="1">
    <location>
        <begin position="46"/>
        <end position="57"/>
    </location>
</feature>
<organism evidence="3 4">
    <name type="scientific">Drechslerella dactyloides</name>
    <name type="common">Nematode-trapping fungus</name>
    <name type="synonym">Arthrobotrys dactyloides</name>
    <dbReference type="NCBI Taxonomy" id="74499"/>
    <lineage>
        <taxon>Eukaryota</taxon>
        <taxon>Fungi</taxon>
        <taxon>Dikarya</taxon>
        <taxon>Ascomycota</taxon>
        <taxon>Pezizomycotina</taxon>
        <taxon>Orbiliomycetes</taxon>
        <taxon>Orbiliales</taxon>
        <taxon>Orbiliaceae</taxon>
        <taxon>Drechslerella</taxon>
    </lineage>
</organism>
<evidence type="ECO:0000313" key="4">
    <source>
        <dbReference type="Proteomes" id="UP001221413"/>
    </source>
</evidence>
<dbReference type="Proteomes" id="UP001221413">
    <property type="component" value="Unassembled WGS sequence"/>
</dbReference>
<proteinExistence type="predicted"/>